<dbReference type="RefSeq" id="WP_145183903.1">
    <property type="nucleotide sequence ID" value="NZ_CP036290.1"/>
</dbReference>
<dbReference type="InterPro" id="IPR017521">
    <property type="entry name" value="Sugar_tfrase_PEP-CTERM_Stp1"/>
</dbReference>
<dbReference type="PANTHER" id="PTHR12526">
    <property type="entry name" value="GLYCOSYLTRANSFERASE"/>
    <property type="match status" value="1"/>
</dbReference>
<sequence length="406" mass="45605">MRILYLAQRVPYPPDRGDKISSWHHIERLARDHQVTVAAFAHDQADREAAAELNGRGIETHTVDLGSATLRQLRSLVWLPTPRPLTLSFYGSRALQKVVDRLAAKNDVGMAFSSSMGKFLMPHSDLARVIVFAELDSDKWRQYAEFQSWPKSWIYAREHRTLFRFESALARMADHNVLVTSLEERIFNQLIPGAPSVVVRNGVDLEHYQPDGTPEPGHLVFVGVMDYYPNVQGCVWFVENVLPRLRERHPNVHLSIVGARPNATVLALGSHPGVEVTGRVDDPRDWLRRAQVSVAPLHIARGIQNKVLEAMAMGLPVVATTNATQGVGGRDGDHYLVVDDVDGQVAAISGLLEDPERAVELGRAGRTFVERTCDWERTLKPLDTIIQDFSGHAERRSAREMQRRYV</sequence>
<gene>
    <name evidence="1" type="primary">pimA_1</name>
    <name evidence="1" type="ORF">Pla163_08100</name>
</gene>
<dbReference type="Proteomes" id="UP000319342">
    <property type="component" value="Chromosome"/>
</dbReference>
<organism evidence="1 2">
    <name type="scientific">Rohdeia mirabilis</name>
    <dbReference type="NCBI Taxonomy" id="2528008"/>
    <lineage>
        <taxon>Bacteria</taxon>
        <taxon>Pseudomonadati</taxon>
        <taxon>Planctomycetota</taxon>
        <taxon>Planctomycetia</taxon>
        <taxon>Planctomycetia incertae sedis</taxon>
        <taxon>Rohdeia</taxon>
    </lineage>
</organism>
<keyword evidence="2" id="KW-1185">Reference proteome</keyword>
<dbReference type="PANTHER" id="PTHR12526:SF600">
    <property type="entry name" value="GLYCOSYL TRANSFERASE GROUP 1"/>
    <property type="match status" value="1"/>
</dbReference>
<dbReference type="GO" id="GO:0016757">
    <property type="term" value="F:glycosyltransferase activity"/>
    <property type="evidence" value="ECO:0007669"/>
    <property type="project" value="UniProtKB-KW"/>
</dbReference>
<protein>
    <submittedName>
        <fullName evidence="1">GDP-mannose-dependent alpha-(1-2)-phosphatidylinositol mannosyltransferase</fullName>
    </submittedName>
</protein>
<dbReference type="NCBIfam" id="TIGR03087">
    <property type="entry name" value="stp1"/>
    <property type="match status" value="1"/>
</dbReference>
<keyword evidence="1" id="KW-0808">Transferase</keyword>
<reference evidence="1 2" key="1">
    <citation type="submission" date="2019-02" db="EMBL/GenBank/DDBJ databases">
        <title>Deep-cultivation of Planctomycetes and their phenomic and genomic characterization uncovers novel biology.</title>
        <authorList>
            <person name="Wiegand S."/>
            <person name="Jogler M."/>
            <person name="Boedeker C."/>
            <person name="Pinto D."/>
            <person name="Vollmers J."/>
            <person name="Rivas-Marin E."/>
            <person name="Kohn T."/>
            <person name="Peeters S.H."/>
            <person name="Heuer A."/>
            <person name="Rast P."/>
            <person name="Oberbeckmann S."/>
            <person name="Bunk B."/>
            <person name="Jeske O."/>
            <person name="Meyerdierks A."/>
            <person name="Storesund J.E."/>
            <person name="Kallscheuer N."/>
            <person name="Luecker S."/>
            <person name="Lage O.M."/>
            <person name="Pohl T."/>
            <person name="Merkel B.J."/>
            <person name="Hornburger P."/>
            <person name="Mueller R.-W."/>
            <person name="Bruemmer F."/>
            <person name="Labrenz M."/>
            <person name="Spormann A.M."/>
            <person name="Op den Camp H."/>
            <person name="Overmann J."/>
            <person name="Amann R."/>
            <person name="Jetten M.S.M."/>
            <person name="Mascher T."/>
            <person name="Medema M.H."/>
            <person name="Devos D.P."/>
            <person name="Kaster A.-K."/>
            <person name="Ovreas L."/>
            <person name="Rohde M."/>
            <person name="Galperin M.Y."/>
            <person name="Jogler C."/>
        </authorList>
    </citation>
    <scope>NUCLEOTIDE SEQUENCE [LARGE SCALE GENOMIC DNA]</scope>
    <source>
        <strain evidence="1 2">Pla163</strain>
    </source>
</reference>
<evidence type="ECO:0000313" key="2">
    <source>
        <dbReference type="Proteomes" id="UP000319342"/>
    </source>
</evidence>
<keyword evidence="1" id="KW-0328">Glycosyltransferase</keyword>
<dbReference type="EMBL" id="CP036290">
    <property type="protein sequence ID" value="QDU83709.1"/>
    <property type="molecule type" value="Genomic_DNA"/>
</dbReference>
<name>A0A518CWW5_9BACT</name>
<dbReference type="Gene3D" id="3.40.50.2000">
    <property type="entry name" value="Glycogen Phosphorylase B"/>
    <property type="match status" value="2"/>
</dbReference>
<dbReference type="AlphaFoldDB" id="A0A518CWW5"/>
<dbReference type="SUPFAM" id="SSF53756">
    <property type="entry name" value="UDP-Glycosyltransferase/glycogen phosphorylase"/>
    <property type="match status" value="1"/>
</dbReference>
<proteinExistence type="predicted"/>
<dbReference type="Pfam" id="PF13692">
    <property type="entry name" value="Glyco_trans_1_4"/>
    <property type="match status" value="1"/>
</dbReference>
<evidence type="ECO:0000313" key="1">
    <source>
        <dbReference type="EMBL" id="QDU83709.1"/>
    </source>
</evidence>
<dbReference type="OrthoDB" id="9807209at2"/>
<dbReference type="CDD" id="cd03801">
    <property type="entry name" value="GT4_PimA-like"/>
    <property type="match status" value="1"/>
</dbReference>
<accession>A0A518CWW5</accession>